<dbReference type="Proteomes" id="UP001515480">
    <property type="component" value="Unassembled WGS sequence"/>
</dbReference>
<evidence type="ECO:0000313" key="3">
    <source>
        <dbReference type="Proteomes" id="UP001515480"/>
    </source>
</evidence>
<evidence type="ECO:0000256" key="1">
    <source>
        <dbReference type="SAM" id="MobiDB-lite"/>
    </source>
</evidence>
<dbReference type="Gene3D" id="1.20.5.4090">
    <property type="match status" value="1"/>
</dbReference>
<dbReference type="EMBL" id="JBGBPQ010000003">
    <property type="protein sequence ID" value="KAL1527488.1"/>
    <property type="molecule type" value="Genomic_DNA"/>
</dbReference>
<gene>
    <name evidence="2" type="ORF">AB1Y20_016153</name>
</gene>
<feature type="compositionally biased region" description="Basic and acidic residues" evidence="1">
    <location>
        <begin position="14"/>
        <end position="25"/>
    </location>
</feature>
<protein>
    <recommendedName>
        <fullName evidence="4">RAB6-interacting golgin</fullName>
    </recommendedName>
</protein>
<feature type="region of interest" description="Disordered" evidence="1">
    <location>
        <begin position="1"/>
        <end position="36"/>
    </location>
</feature>
<proteinExistence type="predicted"/>
<dbReference type="AlphaFoldDB" id="A0AB34K2J0"/>
<evidence type="ECO:0000313" key="2">
    <source>
        <dbReference type="EMBL" id="KAL1527488.1"/>
    </source>
</evidence>
<organism evidence="2 3">
    <name type="scientific">Prymnesium parvum</name>
    <name type="common">Toxic golden alga</name>
    <dbReference type="NCBI Taxonomy" id="97485"/>
    <lineage>
        <taxon>Eukaryota</taxon>
        <taxon>Haptista</taxon>
        <taxon>Haptophyta</taxon>
        <taxon>Prymnesiophyceae</taxon>
        <taxon>Prymnesiales</taxon>
        <taxon>Prymnesiaceae</taxon>
        <taxon>Prymnesium</taxon>
    </lineage>
</organism>
<keyword evidence="3" id="KW-1185">Reference proteome</keyword>
<reference evidence="2 3" key="1">
    <citation type="journal article" date="2024" name="Science">
        <title>Giant polyketide synthase enzymes in the biosynthesis of giant marine polyether toxins.</title>
        <authorList>
            <person name="Fallon T.R."/>
            <person name="Shende V.V."/>
            <person name="Wierzbicki I.H."/>
            <person name="Pendleton A.L."/>
            <person name="Watervoot N.F."/>
            <person name="Auber R.P."/>
            <person name="Gonzalez D.J."/>
            <person name="Wisecaver J.H."/>
            <person name="Moore B.S."/>
        </authorList>
    </citation>
    <scope>NUCLEOTIDE SEQUENCE [LARGE SCALE GENOMIC DNA]</scope>
    <source>
        <strain evidence="2 3">12B1</strain>
    </source>
</reference>
<accession>A0AB34K2J0</accession>
<sequence>MGGRRQQPAAAERPLGERTSRRQAADGDPEQAQLSTRIEELEEAVRKAKEDKEETERWCAELKHKRNFERKRADELQLKNEKLEKTLEACGQLFLVAKIERTEIETAASSSRGAGGRGIEGKDSKEASSLSGFVKTNIREFQSA</sequence>
<name>A0AB34K2J0_PRYPA</name>
<feature type="region of interest" description="Disordered" evidence="1">
    <location>
        <begin position="105"/>
        <end position="129"/>
    </location>
</feature>
<comment type="caution">
    <text evidence="2">The sequence shown here is derived from an EMBL/GenBank/DDBJ whole genome shotgun (WGS) entry which is preliminary data.</text>
</comment>
<evidence type="ECO:0008006" key="4">
    <source>
        <dbReference type="Google" id="ProtNLM"/>
    </source>
</evidence>